<keyword evidence="7" id="KW-0413">Isomerase</keyword>
<sequence length="239" mass="26306">MSKILDALKKEVCEANRALETSGLVKLTWGNVSGIDRLQGLWCIKPSGVAYGDLKPEQMVVLDMEGNVTKHGSALRPSSDTKTHLHLYREFIHIGGITHTHSVYATMFAQASRELPCFGTTHADHFYGTVPVARALTPEEVADDYEHHTGVAIVERFWELGLDPVEMPAVLQAHHAPFTWGKNAMDSLKNSIALEMCAQMALGSMTLHPGLGKIPQHILEKHHLRKHGPGAYYGQQGAN</sequence>
<name>A0A366H4N6_9BACT</name>
<dbReference type="GO" id="GO:0016832">
    <property type="term" value="F:aldehyde-lyase activity"/>
    <property type="evidence" value="ECO:0007669"/>
    <property type="project" value="TreeGrafter"/>
</dbReference>
<dbReference type="FunFam" id="3.40.225.10:FF:000001">
    <property type="entry name" value="L-ribulose-5-phosphate 4-epimerase UlaF"/>
    <property type="match status" value="1"/>
</dbReference>
<comment type="cofactor">
    <cofactor evidence="2">
        <name>Zn(2+)</name>
        <dbReference type="ChEBI" id="CHEBI:29105"/>
    </cofactor>
</comment>
<evidence type="ECO:0000256" key="8">
    <source>
        <dbReference type="ARBA" id="ARBA00023277"/>
    </source>
</evidence>
<comment type="catalytic activity">
    <reaction evidence="1">
        <text>L-ribulose 5-phosphate = D-xylulose 5-phosphate</text>
        <dbReference type="Rhea" id="RHEA:22368"/>
        <dbReference type="ChEBI" id="CHEBI:57737"/>
        <dbReference type="ChEBI" id="CHEBI:58226"/>
        <dbReference type="EC" id="5.1.3.4"/>
    </reaction>
</comment>
<organism evidence="10 11">
    <name type="scientific">Roseimicrobium gellanilyticum</name>
    <dbReference type="NCBI Taxonomy" id="748857"/>
    <lineage>
        <taxon>Bacteria</taxon>
        <taxon>Pseudomonadati</taxon>
        <taxon>Verrucomicrobiota</taxon>
        <taxon>Verrucomicrobiia</taxon>
        <taxon>Verrucomicrobiales</taxon>
        <taxon>Verrucomicrobiaceae</taxon>
        <taxon>Roseimicrobium</taxon>
    </lineage>
</organism>
<dbReference type="PANTHER" id="PTHR22789">
    <property type="entry name" value="FUCULOSE PHOSPHATE ALDOLASE"/>
    <property type="match status" value="1"/>
</dbReference>
<reference evidence="10 11" key="1">
    <citation type="submission" date="2018-06" db="EMBL/GenBank/DDBJ databases">
        <title>Genomic Encyclopedia of Type Strains, Phase IV (KMG-IV): sequencing the most valuable type-strain genomes for metagenomic binning, comparative biology and taxonomic classification.</title>
        <authorList>
            <person name="Goeker M."/>
        </authorList>
    </citation>
    <scope>NUCLEOTIDE SEQUENCE [LARGE SCALE GENOMIC DNA]</scope>
    <source>
        <strain evidence="10 11">DSM 25532</strain>
    </source>
</reference>
<dbReference type="GO" id="GO:0005829">
    <property type="term" value="C:cytosol"/>
    <property type="evidence" value="ECO:0007669"/>
    <property type="project" value="TreeGrafter"/>
</dbReference>
<dbReference type="EMBL" id="QNRR01000016">
    <property type="protein sequence ID" value="RBP36579.1"/>
    <property type="molecule type" value="Genomic_DNA"/>
</dbReference>
<evidence type="ECO:0000259" key="9">
    <source>
        <dbReference type="SMART" id="SM01007"/>
    </source>
</evidence>
<evidence type="ECO:0000256" key="2">
    <source>
        <dbReference type="ARBA" id="ARBA00001947"/>
    </source>
</evidence>
<dbReference type="NCBIfam" id="NF006047">
    <property type="entry name" value="PRK08193.1"/>
    <property type="match status" value="1"/>
</dbReference>
<dbReference type="Pfam" id="PF00596">
    <property type="entry name" value="Aldolase_II"/>
    <property type="match status" value="1"/>
</dbReference>
<evidence type="ECO:0000256" key="5">
    <source>
        <dbReference type="ARBA" id="ARBA00022723"/>
    </source>
</evidence>
<evidence type="ECO:0000256" key="4">
    <source>
        <dbReference type="ARBA" id="ARBA00013186"/>
    </source>
</evidence>
<gene>
    <name evidence="10" type="ORF">DES53_11618</name>
</gene>
<protein>
    <recommendedName>
        <fullName evidence="4">L-ribulose-5-phosphate 4-epimerase</fullName>
        <ecNumber evidence="4">5.1.3.4</ecNumber>
    </recommendedName>
</protein>
<keyword evidence="5" id="KW-0479">Metal-binding</keyword>
<dbReference type="InterPro" id="IPR036409">
    <property type="entry name" value="Aldolase_II/adducin_N_sf"/>
</dbReference>
<comment type="similarity">
    <text evidence="3">Belongs to the aldolase class II family. AraD/FucA subfamily.</text>
</comment>
<dbReference type="AlphaFoldDB" id="A0A366H4N6"/>
<evidence type="ECO:0000256" key="6">
    <source>
        <dbReference type="ARBA" id="ARBA00022833"/>
    </source>
</evidence>
<dbReference type="EC" id="5.1.3.4" evidence="4"/>
<proteinExistence type="inferred from homology"/>
<accession>A0A366H4N6</accession>
<dbReference type="InterPro" id="IPR001303">
    <property type="entry name" value="Aldolase_II/adducin_N"/>
</dbReference>
<evidence type="ECO:0000313" key="10">
    <source>
        <dbReference type="EMBL" id="RBP36579.1"/>
    </source>
</evidence>
<feature type="domain" description="Class II aldolase/adducin N-terminal" evidence="9">
    <location>
        <begin position="10"/>
        <end position="202"/>
    </location>
</feature>
<evidence type="ECO:0000256" key="3">
    <source>
        <dbReference type="ARBA" id="ARBA00010037"/>
    </source>
</evidence>
<dbReference type="PANTHER" id="PTHR22789:SF8">
    <property type="entry name" value="L-RIBULOSE-5-PHOSPHATE 4-EPIMERASE SGBE"/>
    <property type="match status" value="1"/>
</dbReference>
<dbReference type="GO" id="GO:0019323">
    <property type="term" value="P:pentose catabolic process"/>
    <property type="evidence" value="ECO:0007669"/>
    <property type="project" value="TreeGrafter"/>
</dbReference>
<evidence type="ECO:0000256" key="7">
    <source>
        <dbReference type="ARBA" id="ARBA00023235"/>
    </source>
</evidence>
<dbReference type="SMART" id="SM01007">
    <property type="entry name" value="Aldolase_II"/>
    <property type="match status" value="1"/>
</dbReference>
<comment type="caution">
    <text evidence="10">The sequence shown here is derived from an EMBL/GenBank/DDBJ whole genome shotgun (WGS) entry which is preliminary data.</text>
</comment>
<keyword evidence="8" id="KW-0119">Carbohydrate metabolism</keyword>
<keyword evidence="6" id="KW-0862">Zinc</keyword>
<evidence type="ECO:0000256" key="1">
    <source>
        <dbReference type="ARBA" id="ARBA00001726"/>
    </source>
</evidence>
<dbReference type="InterPro" id="IPR050197">
    <property type="entry name" value="Aldolase_class_II_sugar_metab"/>
</dbReference>
<dbReference type="Proteomes" id="UP000253426">
    <property type="component" value="Unassembled WGS sequence"/>
</dbReference>
<evidence type="ECO:0000313" key="11">
    <source>
        <dbReference type="Proteomes" id="UP000253426"/>
    </source>
</evidence>
<dbReference type="Gene3D" id="3.40.225.10">
    <property type="entry name" value="Class II aldolase/adducin N-terminal domain"/>
    <property type="match status" value="1"/>
</dbReference>
<dbReference type="GO" id="GO:0046872">
    <property type="term" value="F:metal ion binding"/>
    <property type="evidence" value="ECO:0007669"/>
    <property type="project" value="UniProtKB-KW"/>
</dbReference>
<dbReference type="GO" id="GO:0008742">
    <property type="term" value="F:L-ribulose-phosphate 4-epimerase activity"/>
    <property type="evidence" value="ECO:0007669"/>
    <property type="project" value="UniProtKB-EC"/>
</dbReference>
<dbReference type="SUPFAM" id="SSF53639">
    <property type="entry name" value="AraD/HMP-PK domain-like"/>
    <property type="match status" value="1"/>
</dbReference>
<keyword evidence="11" id="KW-1185">Reference proteome</keyword>